<comment type="caution">
    <text evidence="1">The sequence shown here is derived from an EMBL/GenBank/DDBJ whole genome shotgun (WGS) entry which is preliminary data.</text>
</comment>
<keyword evidence="2" id="KW-1185">Reference proteome</keyword>
<reference evidence="1" key="1">
    <citation type="journal article" date="2020" name="Stud. Mycol.">
        <title>101 Dothideomycetes genomes: a test case for predicting lifestyles and emergence of pathogens.</title>
        <authorList>
            <person name="Haridas S."/>
            <person name="Albert R."/>
            <person name="Binder M."/>
            <person name="Bloem J."/>
            <person name="Labutti K."/>
            <person name="Salamov A."/>
            <person name="Andreopoulos B."/>
            <person name="Baker S."/>
            <person name="Barry K."/>
            <person name="Bills G."/>
            <person name="Bluhm B."/>
            <person name="Cannon C."/>
            <person name="Castanera R."/>
            <person name="Culley D."/>
            <person name="Daum C."/>
            <person name="Ezra D."/>
            <person name="Gonzalez J."/>
            <person name="Henrissat B."/>
            <person name="Kuo A."/>
            <person name="Liang C."/>
            <person name="Lipzen A."/>
            <person name="Lutzoni F."/>
            <person name="Magnuson J."/>
            <person name="Mondo S."/>
            <person name="Nolan M."/>
            <person name="Ohm R."/>
            <person name="Pangilinan J."/>
            <person name="Park H.-J."/>
            <person name="Ramirez L."/>
            <person name="Alfaro M."/>
            <person name="Sun H."/>
            <person name="Tritt A."/>
            <person name="Yoshinaga Y."/>
            <person name="Zwiers L.-H."/>
            <person name="Turgeon B."/>
            <person name="Goodwin S."/>
            <person name="Spatafora J."/>
            <person name="Crous P."/>
            <person name="Grigoriev I."/>
        </authorList>
    </citation>
    <scope>NUCLEOTIDE SEQUENCE</scope>
    <source>
        <strain evidence="1">ATCC 200398</strain>
    </source>
</reference>
<name>A0ACB6Q8I5_9PLEO</name>
<accession>A0ACB6Q8I5</accession>
<proteinExistence type="predicted"/>
<protein>
    <submittedName>
        <fullName evidence="1">Uncharacterized protein</fullName>
    </submittedName>
</protein>
<dbReference type="EMBL" id="MU003558">
    <property type="protein sequence ID" value="KAF2462908.1"/>
    <property type="molecule type" value="Genomic_DNA"/>
</dbReference>
<organism evidence="1 2">
    <name type="scientific">Lindgomyces ingoldianus</name>
    <dbReference type="NCBI Taxonomy" id="673940"/>
    <lineage>
        <taxon>Eukaryota</taxon>
        <taxon>Fungi</taxon>
        <taxon>Dikarya</taxon>
        <taxon>Ascomycota</taxon>
        <taxon>Pezizomycotina</taxon>
        <taxon>Dothideomycetes</taxon>
        <taxon>Pleosporomycetidae</taxon>
        <taxon>Pleosporales</taxon>
        <taxon>Lindgomycetaceae</taxon>
        <taxon>Lindgomyces</taxon>
    </lineage>
</organism>
<evidence type="ECO:0000313" key="1">
    <source>
        <dbReference type="EMBL" id="KAF2462908.1"/>
    </source>
</evidence>
<evidence type="ECO:0000313" key="2">
    <source>
        <dbReference type="Proteomes" id="UP000799755"/>
    </source>
</evidence>
<gene>
    <name evidence="1" type="ORF">BDR25DRAFT_298851</name>
</gene>
<sequence length="2465" mass="266695">MTPFLTGNANLNGTHVHGTALHDHDTHKDNGSNGHATKAEPVFEPVAICGMACRLPGGVSSPAALWDLLIAGGDGRCRVPQSRYNIAGHYSAAKRPGTVDVEYGYFLDESVDLAGLDTSFTALGRAELERLDPQQRLLLEVVREALHDAGTTGWAGTNTGVYIGSFGEDWHDILRRDELLMSSIYSLSGSQDYMASARVGHELDLQGPNMTIRTACSSSMIALNQACAAIARGDCEGAVVGGSNLILAPTLFGAMAGQGVLSPDGSSRSLSADANGYARGEGVVAVYVKSLSAALRDGNPVRSVIVGCAANSDGRTLPASMPSAAAQATLIRRTYALAGLPDVGKTGLFECHATGTATGDPIECAAIAEVFGHVGVHVGTLKPNLGHGEAASGLTAILKATLALEHGVIPPNIKYAPLNPRIPFERAQLHIPTEPTPWPQGRDERVSVNSFGIGGSNAHAILESPARFLSPSPKAPPQDEPQLLLFSANTAGALKNVCRDYQALLETPTHSVADIAYTLANGREHLPFRSFAVASTTKFEQGVSMSTSSKKGAALKSNVVLVFTGQGAAWPQMGRDLVRANPTFASTIDSLDVSLKRLGAEWSLKDELLKPARHSRVNEAEFSQPLCTALQLALIDALAAVGVKPRAVVGHSSGEIGAAYAAGALSAEEAIAVAFHRGTATKGKTERGAMAAVGLGWEETQQYLVPGVITACDNSPSSVTLSGDVDKLTDVVASIKQAQPDVLATVLKVEKAYHSHHMLAIGEMYHQALVDAKVVSRPPTIPFFSSVTGELLGDNKSNQLGPKYWQYNLERPVLFKAAVQAILKSSAVKDPVFVELGPHSALAGPVRQILTAASSNAAYVASLVRRQNSAENFLQVIGKLYTLHISLNFRALLTTPASLVAGLPRYPWDHSQDFLYKSRVSKEWLDRKHVHHPLLGSKVPASTDLEPMWRNLLSPKTTPWIAHHKLSGSIVFPLAGFVSIAAEAGRQMSGVDDGVSVRNLIVHNALVIDAEFPTEVITCLRSERLTDTLTSAWWEFTISSYNGHIWTKHTTGNVRGETFDSQLAYREVLPELPRKVDSDKLYEAKRRDGLDYGPSFNTLEEIRTATTSMTGTAKMRNNQWGDEGFYHLHPVVLDTYFQLTSCSVFNGISRDYRRLVAAKIERMTVFRCAQDELHIFTTAEPSEEGFVGDGWVIAGQKRVLNISRSHGHFFDESVASDQGATSIAARSEWIPHIDFQTNNVLINDPLSHEECIPLLDNLARLAISLASRAAESVSVQVPHLAEYKEWLLQHTPSNLGGSDTATLAREIEALVRNLQATPAACVASTIAATSNSIESVLKGEVVPDNDSLMEFLQEHYDSNYLRCIAHTKPNVRVLNIGAGLRDVTSRLVSCFTRSDGQPLYSRLVFASSSKSNAIREELKSVPNTEFSVLDVNGNLAEQGFSDQQFDLIIVKNVISDCDDIQASLKNVRQLLRPNGRLLLQEPRPGLLWAKFVLGTMLGWWSHAGNLNRIADPFISAEEWQKELTAAGFSDVDHVEPSSEHWTNNVLVARPQAPKAPIKRMTLLVIDGNVSSSNLLTSELKARGCGIDQRSLGQTLPQGQDIIALLEEEEPFFEEIDAIRLTQFQLMLRGLGNDGLLWVTRHSSVGCTDPRFAQVVGLARTLRSEMAIDFAVLEIDKVASPTGASAVADVLSKFQARGDDGVLGPDLEYAIYKGQTLVNRIFPFPVKAELSVPQESNEAVVTQQHLGLLNSLTWSVTSPAPPEDGEVEVEIYATGLNFRDVLVGMQIIPGRHPVFGYEASGVVRRVGPNATRFAVGDRVVTLAGKLLSTARVIPEIYLEKLPDHISFVEGACIPLVFVTAIYGLRDIGRLSKGQSVLIHSGAGGVGLAAMQVARMLGIEIFTTAGSERKARYLMDTFGIPRNRIFNSRDSSFVEDVLRETGGRGVDVVLNSLAGELLHASWKCVAKWGTMVEIGKRDLLGNGRLDMGPFLANRNYCCFDIVMMIQERPELLSQLLKFTMDCFSQARLKPIRVDQVFAASRVLDAFRYMQQGKHIGKIVLEIRDSAGKRLLEDIDTTEKIGAGLDGTGSYLLVGGLGGLGRSMSVWMAQQGARNFTFLSRSAGSGTHDSDLRVELESMGCNVQLVRGDVTNPNDVAGAVDGTVAPLRGIVQMSMILRDQMFDGMSIEDWNAVTQPKVQGTWNLHNATIASGCELDFFLLFSSLSGIVGQVGQANYASANTFLDAFAQYRASLNLPCTAIDLGAMEDVGYLSDNRDLLKKMQGTGWRVVRETELLEALPLAFMSPATRSRRKQDTKTGDTFLLGLAPTVPLSSPGISSRLKRDVRLAVYHNMGSGSTKVTSSAPDSLNAFLAAVKKDPSRLKSTESVELLALEVGKKLCSLVLTEDADFDMSSNVTDLGLDSLVVVEMRGWWKLMFGFDISTLEMLGLETLGAMGKRIVDDLIAKYDA</sequence>
<dbReference type="Proteomes" id="UP000799755">
    <property type="component" value="Unassembled WGS sequence"/>
</dbReference>